<feature type="transmembrane region" description="Helical" evidence="6">
    <location>
        <begin position="96"/>
        <end position="113"/>
    </location>
</feature>
<evidence type="ECO:0000256" key="1">
    <source>
        <dbReference type="ARBA" id="ARBA00004651"/>
    </source>
</evidence>
<comment type="caution">
    <text evidence="8">The sequence shown here is derived from an EMBL/GenBank/DDBJ whole genome shotgun (WGS) entry which is preliminary data.</text>
</comment>
<dbReference type="Pfam" id="PF09335">
    <property type="entry name" value="VTT_dom"/>
    <property type="match status" value="1"/>
</dbReference>
<evidence type="ECO:0000313" key="8">
    <source>
        <dbReference type="EMBL" id="GAA0719535.1"/>
    </source>
</evidence>
<keyword evidence="9" id="KW-1185">Reference proteome</keyword>
<name>A0ABN1IRA9_9CLOT</name>
<accession>A0ABN1IRA9</accession>
<evidence type="ECO:0000256" key="4">
    <source>
        <dbReference type="ARBA" id="ARBA00022989"/>
    </source>
</evidence>
<gene>
    <name evidence="8" type="ORF">GCM10008905_07710</name>
</gene>
<proteinExistence type="inferred from homology"/>
<comment type="similarity">
    <text evidence="6">Belongs to the TVP38/TMEM64 family.</text>
</comment>
<evidence type="ECO:0000256" key="3">
    <source>
        <dbReference type="ARBA" id="ARBA00022692"/>
    </source>
</evidence>
<dbReference type="Proteomes" id="UP001500339">
    <property type="component" value="Unassembled WGS sequence"/>
</dbReference>
<keyword evidence="5 6" id="KW-0472">Membrane</keyword>
<evidence type="ECO:0000256" key="2">
    <source>
        <dbReference type="ARBA" id="ARBA00022475"/>
    </source>
</evidence>
<comment type="subcellular location">
    <subcellularLocation>
        <location evidence="1 6">Cell membrane</location>
        <topology evidence="1 6">Multi-pass membrane protein</topology>
    </subcellularLocation>
</comment>
<comment type="caution">
    <text evidence="6">Lacks conserved residue(s) required for the propagation of feature annotation.</text>
</comment>
<evidence type="ECO:0000256" key="6">
    <source>
        <dbReference type="RuleBase" id="RU366058"/>
    </source>
</evidence>
<keyword evidence="4 6" id="KW-1133">Transmembrane helix</keyword>
<dbReference type="EMBL" id="BAAACF010000001">
    <property type="protein sequence ID" value="GAA0719535.1"/>
    <property type="molecule type" value="Genomic_DNA"/>
</dbReference>
<organism evidence="8 9">
    <name type="scientific">Clostridium malenominatum</name>
    <dbReference type="NCBI Taxonomy" id="1539"/>
    <lineage>
        <taxon>Bacteria</taxon>
        <taxon>Bacillati</taxon>
        <taxon>Bacillota</taxon>
        <taxon>Clostridia</taxon>
        <taxon>Eubacteriales</taxon>
        <taxon>Clostridiaceae</taxon>
        <taxon>Clostridium</taxon>
    </lineage>
</organism>
<evidence type="ECO:0000259" key="7">
    <source>
        <dbReference type="Pfam" id="PF09335"/>
    </source>
</evidence>
<protein>
    <recommendedName>
        <fullName evidence="6">TVP38/TMEM64 family membrane protein</fullName>
    </recommendedName>
</protein>
<keyword evidence="3 6" id="KW-0812">Transmembrane</keyword>
<feature type="transmembrane region" description="Helical" evidence="6">
    <location>
        <begin position="51"/>
        <end position="76"/>
    </location>
</feature>
<dbReference type="InterPro" id="IPR032816">
    <property type="entry name" value="VTT_dom"/>
</dbReference>
<dbReference type="InterPro" id="IPR015414">
    <property type="entry name" value="TMEM64"/>
</dbReference>
<feature type="domain" description="VTT" evidence="7">
    <location>
        <begin position="76"/>
        <end position="194"/>
    </location>
</feature>
<evidence type="ECO:0000256" key="5">
    <source>
        <dbReference type="ARBA" id="ARBA00023136"/>
    </source>
</evidence>
<evidence type="ECO:0000313" key="9">
    <source>
        <dbReference type="Proteomes" id="UP001500339"/>
    </source>
</evidence>
<sequence>MDKGISFLKSYKRLIIWILVISISIILSFIFKNEISYGLTLLKDGERIKKFLDSFGPLAKIVFILLHIIQVVIFMIPGEIIQTAGGYVFGTWRGTLLSIIGINIGVSILFLLTKRYKESLVNKLIPQAFRERVEKILNSKRITLIVFLVYLLPGIPKDGLVLVCGLSRINFKNFMIYSTLGRMPALIMSSYYGQNLALGNKSIVVIVTIIIVGVFTLGLIFKEFIFKRLEKVK</sequence>
<dbReference type="RefSeq" id="WP_343766854.1">
    <property type="nucleotide sequence ID" value="NZ_BAAACF010000001.1"/>
</dbReference>
<dbReference type="PANTHER" id="PTHR12677:SF59">
    <property type="entry name" value="GOLGI APPARATUS MEMBRANE PROTEIN TVP38-RELATED"/>
    <property type="match status" value="1"/>
</dbReference>
<feature type="transmembrane region" description="Helical" evidence="6">
    <location>
        <begin position="203"/>
        <end position="221"/>
    </location>
</feature>
<dbReference type="PANTHER" id="PTHR12677">
    <property type="entry name" value="GOLGI APPARATUS MEMBRANE PROTEIN TVP38-RELATED"/>
    <property type="match status" value="1"/>
</dbReference>
<feature type="transmembrane region" description="Helical" evidence="6">
    <location>
        <begin position="14"/>
        <end position="31"/>
    </location>
</feature>
<reference evidence="8 9" key="1">
    <citation type="journal article" date="2019" name="Int. J. Syst. Evol. Microbiol.">
        <title>The Global Catalogue of Microorganisms (GCM) 10K type strain sequencing project: providing services to taxonomists for standard genome sequencing and annotation.</title>
        <authorList>
            <consortium name="The Broad Institute Genomics Platform"/>
            <consortium name="The Broad Institute Genome Sequencing Center for Infectious Disease"/>
            <person name="Wu L."/>
            <person name="Ma J."/>
        </authorList>
    </citation>
    <scope>NUCLEOTIDE SEQUENCE [LARGE SCALE GENOMIC DNA]</scope>
    <source>
        <strain evidence="8 9">JCM 1405</strain>
    </source>
</reference>
<keyword evidence="2 6" id="KW-1003">Cell membrane</keyword>